<protein>
    <submittedName>
        <fullName evidence="7">[CysO sulfur-carrier protein]-S-L-cysteine hydrolase</fullName>
        <ecNumber evidence="7">3.13.1.6</ecNumber>
    </submittedName>
</protein>
<evidence type="ECO:0000256" key="4">
    <source>
        <dbReference type="ARBA" id="ARBA00022833"/>
    </source>
</evidence>
<gene>
    <name evidence="7" type="ORF">MIN45_P1152</name>
</gene>
<sequence length="138" mass="15503">MPDTIVLPRSLVTRLLHQAQSRPDYEVCGLIGARDGKPVSVYPVANVATDPERHFEMDPAGQIQAMKTMRQRGETLFAIYHSHPHAPPFPSREDIQSVSYPEALSLIISLNTKGVLEIRGFRLEGRRPEEVELVMEEA</sequence>
<dbReference type="Gene3D" id="3.40.140.10">
    <property type="entry name" value="Cytidine Deaminase, domain 2"/>
    <property type="match status" value="1"/>
</dbReference>
<accession>A0AAU9C5K1</accession>
<evidence type="ECO:0000259" key="6">
    <source>
        <dbReference type="PROSITE" id="PS50249"/>
    </source>
</evidence>
<dbReference type="GO" id="GO:0008270">
    <property type="term" value="F:zinc ion binding"/>
    <property type="evidence" value="ECO:0007669"/>
    <property type="project" value="TreeGrafter"/>
</dbReference>
<name>A0AAU9C5K1_9GAMM</name>
<dbReference type="PANTHER" id="PTHR34858">
    <property type="entry name" value="CYSO-CYSTEINE PEPTIDASE"/>
    <property type="match status" value="1"/>
</dbReference>
<dbReference type="InterPro" id="IPR037518">
    <property type="entry name" value="MPN"/>
</dbReference>
<dbReference type="KEGG" id="meiy:MIN45_P1152"/>
<keyword evidence="8" id="KW-1185">Reference proteome</keyword>
<organism evidence="7 8">
    <name type="scientific">Methylomarinovum tepidoasis</name>
    <dbReference type="NCBI Taxonomy" id="2840183"/>
    <lineage>
        <taxon>Bacteria</taxon>
        <taxon>Pseudomonadati</taxon>
        <taxon>Pseudomonadota</taxon>
        <taxon>Gammaproteobacteria</taxon>
        <taxon>Methylococcales</taxon>
        <taxon>Methylothermaceae</taxon>
        <taxon>Methylomarinovum</taxon>
    </lineage>
</organism>
<dbReference type="GO" id="GO:0006508">
    <property type="term" value="P:proteolysis"/>
    <property type="evidence" value="ECO:0007669"/>
    <property type="project" value="UniProtKB-KW"/>
</dbReference>
<dbReference type="EMBL" id="AP024718">
    <property type="protein sequence ID" value="BCX88782.1"/>
    <property type="molecule type" value="Genomic_DNA"/>
</dbReference>
<dbReference type="AlphaFoldDB" id="A0AAU9C5K1"/>
<evidence type="ECO:0000313" key="8">
    <source>
        <dbReference type="Proteomes" id="UP001321450"/>
    </source>
</evidence>
<feature type="domain" description="MPN" evidence="6">
    <location>
        <begin position="4"/>
        <end position="127"/>
    </location>
</feature>
<evidence type="ECO:0000256" key="2">
    <source>
        <dbReference type="ARBA" id="ARBA00022723"/>
    </source>
</evidence>
<reference evidence="8" key="1">
    <citation type="journal article" date="2024" name="Int. J. Syst. Evol. Microbiol.">
        <title>Methylomarinovum tepidoasis sp. nov., a moderately thermophilic methanotroph of the family Methylothermaceae isolated from a deep-sea hydrothermal field.</title>
        <authorList>
            <person name="Hirayama H."/>
            <person name="Takaki Y."/>
            <person name="Abe M."/>
            <person name="Miyazaki M."/>
            <person name="Uematsu K."/>
            <person name="Matsui Y."/>
            <person name="Takai K."/>
        </authorList>
    </citation>
    <scope>NUCLEOTIDE SEQUENCE [LARGE SCALE GENOMIC DNA]</scope>
    <source>
        <strain evidence="8">IN45</strain>
    </source>
</reference>
<evidence type="ECO:0000313" key="7">
    <source>
        <dbReference type="EMBL" id="BCX88782.1"/>
    </source>
</evidence>
<dbReference type="PROSITE" id="PS50249">
    <property type="entry name" value="MPN"/>
    <property type="match status" value="1"/>
</dbReference>
<dbReference type="Pfam" id="PF14464">
    <property type="entry name" value="Prok-JAB"/>
    <property type="match status" value="1"/>
</dbReference>
<evidence type="ECO:0000256" key="3">
    <source>
        <dbReference type="ARBA" id="ARBA00022801"/>
    </source>
</evidence>
<dbReference type="SMART" id="SM00232">
    <property type="entry name" value="JAB_MPN"/>
    <property type="match status" value="1"/>
</dbReference>
<dbReference type="Proteomes" id="UP001321450">
    <property type="component" value="Chromosome"/>
</dbReference>
<keyword evidence="1" id="KW-0645">Protease</keyword>
<keyword evidence="4" id="KW-0862">Zinc</keyword>
<dbReference type="InterPro" id="IPR028090">
    <property type="entry name" value="JAB_dom_prok"/>
</dbReference>
<keyword evidence="5" id="KW-0482">Metalloprotease</keyword>
<proteinExistence type="predicted"/>
<dbReference type="PANTHER" id="PTHR34858:SF1">
    <property type="entry name" value="CYSO-CYSTEINE PEPTIDASE"/>
    <property type="match status" value="1"/>
</dbReference>
<keyword evidence="2" id="KW-0479">Metal-binding</keyword>
<evidence type="ECO:0000256" key="5">
    <source>
        <dbReference type="ARBA" id="ARBA00023049"/>
    </source>
</evidence>
<dbReference type="EC" id="3.13.1.6" evidence="7"/>
<dbReference type="CDD" id="cd08070">
    <property type="entry name" value="MPN_like"/>
    <property type="match status" value="1"/>
</dbReference>
<dbReference type="RefSeq" id="WP_286294045.1">
    <property type="nucleotide sequence ID" value="NZ_AP024718.1"/>
</dbReference>
<dbReference type="SUPFAM" id="SSF102712">
    <property type="entry name" value="JAB1/MPN domain"/>
    <property type="match status" value="1"/>
</dbReference>
<keyword evidence="3 7" id="KW-0378">Hydrolase</keyword>
<dbReference type="GO" id="GO:0008235">
    <property type="term" value="F:metalloexopeptidase activity"/>
    <property type="evidence" value="ECO:0007669"/>
    <property type="project" value="TreeGrafter"/>
</dbReference>
<dbReference type="InterPro" id="IPR000555">
    <property type="entry name" value="JAMM/MPN+_dom"/>
</dbReference>
<dbReference type="InterPro" id="IPR051929">
    <property type="entry name" value="VirAsm_ModProt"/>
</dbReference>
<evidence type="ECO:0000256" key="1">
    <source>
        <dbReference type="ARBA" id="ARBA00022670"/>
    </source>
</evidence>